<sequence length="583" mass="61387">MKYSSLLIVALLKSTAYAADPNEKQNLRRTVESHPLEHPNKAPHKHQPRGAKSSGTVTYFTMGGKTNMKEKKEKKGSNHDGDDGRENRIVGGSQSDPGEFPYYVDLGGCGGSLIAPNVVLTAAHCGSYQGESVVVGAYRYDSTANNAVRVSVSADIQHPNYDDFTTANDFRLLRLSQDVTIGGSNVVLSINDQSSRPSNGQDLTVLGLGTTSEDGNDANILRDVVVQAIPTSTCNQPISYGGDVEDNMFCAGVNGGGKDSCQGDSGGPIVIRNGNQHVQVGVVSWGDGCARPNKPGVYARVSSAYGWIEQVVCDQWNINADFCGGGTPTPPSPTPPSPTPPSPTPPSPTPPSPTPPSGGGCPTGEMEFDFTIRTDEYGWETSWEAARSSGSKVASGANYESNRTYRKNKCIPEGCYTLAIFDDYGDGLGSDGNYELKVNGQVVESKSGFDFGYERSIDFGSCSGGGDSGGGSGGGSSGGSGSGSSCMPITLNLRTDDWGYETDLFLLTDTGELVWNANGFADNKDYQFSTCLDSSECATLDIFDEWGDGIESPGYIKLVVDGTTYFNGGDIGGGIVFRIGGSC</sequence>
<keyword evidence="13" id="KW-0325">Glycoprotein</keyword>
<dbReference type="InterPro" id="IPR018114">
    <property type="entry name" value="TRYPSIN_HIS"/>
</dbReference>
<dbReference type="GO" id="GO:0005576">
    <property type="term" value="C:extracellular region"/>
    <property type="evidence" value="ECO:0007669"/>
    <property type="project" value="UniProtKB-SubCell"/>
</dbReference>
<feature type="compositionally biased region" description="Pro residues" evidence="15">
    <location>
        <begin position="328"/>
        <end position="356"/>
    </location>
</feature>
<dbReference type="GO" id="GO:0006508">
    <property type="term" value="P:proteolysis"/>
    <property type="evidence" value="ECO:0007669"/>
    <property type="project" value="UniProtKB-KW"/>
</dbReference>
<evidence type="ECO:0000256" key="4">
    <source>
        <dbReference type="ARBA" id="ARBA00022525"/>
    </source>
</evidence>
<dbReference type="InterPro" id="IPR009003">
    <property type="entry name" value="Peptidase_S1_PA"/>
</dbReference>
<dbReference type="SUPFAM" id="SSF50494">
    <property type="entry name" value="Trypsin-like serine proteases"/>
    <property type="match status" value="1"/>
</dbReference>
<evidence type="ECO:0000259" key="17">
    <source>
        <dbReference type="PROSITE" id="PS50240"/>
    </source>
</evidence>
<dbReference type="GO" id="GO:0007599">
    <property type="term" value="P:hemostasis"/>
    <property type="evidence" value="ECO:0007669"/>
    <property type="project" value="UniProtKB-KW"/>
</dbReference>
<feature type="region of interest" description="Disordered" evidence="15">
    <location>
        <begin position="324"/>
        <end position="365"/>
    </location>
</feature>
<dbReference type="AlphaFoldDB" id="A0AAD2PXD6"/>
<dbReference type="PROSITE" id="PS00134">
    <property type="entry name" value="TRYPSIN_HIS"/>
    <property type="match status" value="1"/>
</dbReference>
<evidence type="ECO:0000256" key="13">
    <source>
        <dbReference type="ARBA" id="ARBA00023180"/>
    </source>
</evidence>
<dbReference type="InterPro" id="IPR043504">
    <property type="entry name" value="Peptidase_S1_PA_chymotrypsin"/>
</dbReference>
<feature type="compositionally biased region" description="Basic and acidic residues" evidence="15">
    <location>
        <begin position="67"/>
        <end position="88"/>
    </location>
</feature>
<dbReference type="Proteomes" id="UP001295423">
    <property type="component" value="Unassembled WGS sequence"/>
</dbReference>
<keyword evidence="11" id="KW-0333">Golgi apparatus</keyword>
<dbReference type="InterPro" id="IPR001254">
    <property type="entry name" value="Trypsin_dom"/>
</dbReference>
<feature type="signal peptide" evidence="16">
    <location>
        <begin position="1"/>
        <end position="18"/>
    </location>
</feature>
<evidence type="ECO:0000256" key="16">
    <source>
        <dbReference type="SAM" id="SignalP"/>
    </source>
</evidence>
<dbReference type="EMBL" id="CAKOGP040002214">
    <property type="protein sequence ID" value="CAJ1965667.1"/>
    <property type="molecule type" value="Genomic_DNA"/>
</dbReference>
<dbReference type="GO" id="GO:0005794">
    <property type="term" value="C:Golgi apparatus"/>
    <property type="evidence" value="ECO:0007669"/>
    <property type="project" value="UniProtKB-SubCell"/>
</dbReference>
<evidence type="ECO:0000256" key="5">
    <source>
        <dbReference type="ARBA" id="ARBA00022670"/>
    </source>
</evidence>
<comment type="caution">
    <text evidence="18">The sequence shown here is derived from an EMBL/GenBank/DDBJ whole genome shotgun (WGS) entry which is preliminary data.</text>
</comment>
<dbReference type="GO" id="GO:0005783">
    <property type="term" value="C:endoplasmic reticulum"/>
    <property type="evidence" value="ECO:0007669"/>
    <property type="project" value="UniProtKB-SubCell"/>
</dbReference>
<dbReference type="Pfam" id="PF00089">
    <property type="entry name" value="Trypsin"/>
    <property type="match status" value="1"/>
</dbReference>
<dbReference type="PROSITE" id="PS00135">
    <property type="entry name" value="TRYPSIN_SER"/>
    <property type="match status" value="1"/>
</dbReference>
<keyword evidence="10" id="KW-0843">Virulence</keyword>
<keyword evidence="7 14" id="KW-0378">Hydrolase</keyword>
<evidence type="ECO:0000256" key="8">
    <source>
        <dbReference type="ARBA" id="ARBA00022824"/>
    </source>
</evidence>
<organism evidence="18 19">
    <name type="scientific">Cylindrotheca closterium</name>
    <dbReference type="NCBI Taxonomy" id="2856"/>
    <lineage>
        <taxon>Eukaryota</taxon>
        <taxon>Sar</taxon>
        <taxon>Stramenopiles</taxon>
        <taxon>Ochrophyta</taxon>
        <taxon>Bacillariophyta</taxon>
        <taxon>Bacillariophyceae</taxon>
        <taxon>Bacillariophycidae</taxon>
        <taxon>Bacillariales</taxon>
        <taxon>Bacillariaceae</taxon>
        <taxon>Cylindrotheca</taxon>
    </lineage>
</organism>
<evidence type="ECO:0000256" key="10">
    <source>
        <dbReference type="ARBA" id="ARBA00023026"/>
    </source>
</evidence>
<evidence type="ECO:0000256" key="12">
    <source>
        <dbReference type="ARBA" id="ARBA00023157"/>
    </source>
</evidence>
<accession>A0AAD2PXD6</accession>
<comment type="subcellular location">
    <subcellularLocation>
        <location evidence="1">Endoplasmic reticulum</location>
    </subcellularLocation>
    <subcellularLocation>
        <location evidence="2">Golgi apparatus</location>
    </subcellularLocation>
    <subcellularLocation>
        <location evidence="3">Secreted</location>
    </subcellularLocation>
</comment>
<dbReference type="PANTHER" id="PTHR24252">
    <property type="entry name" value="ACROSIN-RELATED"/>
    <property type="match status" value="1"/>
</dbReference>
<keyword evidence="8" id="KW-0256">Endoplasmic reticulum</keyword>
<evidence type="ECO:0000256" key="1">
    <source>
        <dbReference type="ARBA" id="ARBA00004240"/>
    </source>
</evidence>
<evidence type="ECO:0000256" key="7">
    <source>
        <dbReference type="ARBA" id="ARBA00022801"/>
    </source>
</evidence>
<evidence type="ECO:0000256" key="9">
    <source>
        <dbReference type="ARBA" id="ARBA00022825"/>
    </source>
</evidence>
<evidence type="ECO:0000256" key="14">
    <source>
        <dbReference type="RuleBase" id="RU363034"/>
    </source>
</evidence>
<dbReference type="SMART" id="SM00020">
    <property type="entry name" value="Tryp_SPc"/>
    <property type="match status" value="1"/>
</dbReference>
<evidence type="ECO:0000256" key="11">
    <source>
        <dbReference type="ARBA" id="ARBA00023034"/>
    </source>
</evidence>
<name>A0AAD2PXD6_9STRA</name>
<keyword evidence="12" id="KW-1015">Disulfide bond</keyword>
<keyword evidence="9 14" id="KW-0720">Serine protease</keyword>
<keyword evidence="16" id="KW-0732">Signal</keyword>
<evidence type="ECO:0000313" key="18">
    <source>
        <dbReference type="EMBL" id="CAJ1965667.1"/>
    </source>
</evidence>
<evidence type="ECO:0000313" key="19">
    <source>
        <dbReference type="Proteomes" id="UP001295423"/>
    </source>
</evidence>
<feature type="domain" description="Peptidase S1" evidence="17">
    <location>
        <begin position="89"/>
        <end position="313"/>
    </location>
</feature>
<keyword evidence="5 14" id="KW-0645">Protease</keyword>
<protein>
    <recommendedName>
        <fullName evidence="17">Peptidase S1 domain-containing protein</fullName>
    </recommendedName>
</protein>
<dbReference type="Gene3D" id="2.40.10.10">
    <property type="entry name" value="Trypsin-like serine proteases"/>
    <property type="match status" value="1"/>
</dbReference>
<keyword evidence="6" id="KW-0356">Hemostasis</keyword>
<dbReference type="FunFam" id="2.40.10.10:FF:000011">
    <property type="entry name" value="Coagulation factor X"/>
    <property type="match status" value="1"/>
</dbReference>
<dbReference type="InterPro" id="IPR033116">
    <property type="entry name" value="TRYPSIN_SER"/>
</dbReference>
<keyword evidence="19" id="KW-1185">Reference proteome</keyword>
<keyword evidence="4" id="KW-0964">Secreted</keyword>
<gene>
    <name evidence="18" type="ORF">CYCCA115_LOCUS21260</name>
</gene>
<reference evidence="18" key="1">
    <citation type="submission" date="2023-08" db="EMBL/GenBank/DDBJ databases">
        <authorList>
            <person name="Audoor S."/>
            <person name="Bilcke G."/>
        </authorList>
    </citation>
    <scope>NUCLEOTIDE SEQUENCE</scope>
</reference>
<dbReference type="PROSITE" id="PS50240">
    <property type="entry name" value="TRYPSIN_DOM"/>
    <property type="match status" value="1"/>
</dbReference>
<proteinExistence type="predicted"/>
<feature type="chain" id="PRO_5042231508" description="Peptidase S1 domain-containing protein" evidence="16">
    <location>
        <begin position="19"/>
        <end position="583"/>
    </location>
</feature>
<evidence type="ECO:0000256" key="3">
    <source>
        <dbReference type="ARBA" id="ARBA00004613"/>
    </source>
</evidence>
<dbReference type="CDD" id="cd00190">
    <property type="entry name" value="Tryp_SPc"/>
    <property type="match status" value="1"/>
</dbReference>
<dbReference type="InterPro" id="IPR001314">
    <property type="entry name" value="Peptidase_S1A"/>
</dbReference>
<feature type="region of interest" description="Disordered" evidence="15">
    <location>
        <begin position="35"/>
        <end position="96"/>
    </location>
</feature>
<evidence type="ECO:0000256" key="6">
    <source>
        <dbReference type="ARBA" id="ARBA00022696"/>
    </source>
</evidence>
<dbReference type="PANTHER" id="PTHR24252:SF7">
    <property type="entry name" value="HYALIN"/>
    <property type="match status" value="1"/>
</dbReference>
<dbReference type="PRINTS" id="PR00722">
    <property type="entry name" value="CHYMOTRYPSIN"/>
</dbReference>
<dbReference type="GO" id="GO:0004252">
    <property type="term" value="F:serine-type endopeptidase activity"/>
    <property type="evidence" value="ECO:0007669"/>
    <property type="project" value="InterPro"/>
</dbReference>
<evidence type="ECO:0000256" key="15">
    <source>
        <dbReference type="SAM" id="MobiDB-lite"/>
    </source>
</evidence>
<evidence type="ECO:0000256" key="2">
    <source>
        <dbReference type="ARBA" id="ARBA00004555"/>
    </source>
</evidence>